<comment type="caution">
    <text evidence="1">The sequence shown here is derived from an EMBL/GenBank/DDBJ whole genome shotgun (WGS) entry which is preliminary data.</text>
</comment>
<name>A0ABR8JAA0_9NOST</name>
<dbReference type="Proteomes" id="UP000660381">
    <property type="component" value="Unassembled WGS sequence"/>
</dbReference>
<accession>A0ABR8JAA0</accession>
<proteinExistence type="predicted"/>
<organism evidence="1 2">
    <name type="scientific">Anabaena catenula FACHB-362</name>
    <dbReference type="NCBI Taxonomy" id="2692877"/>
    <lineage>
        <taxon>Bacteria</taxon>
        <taxon>Bacillati</taxon>
        <taxon>Cyanobacteriota</taxon>
        <taxon>Cyanophyceae</taxon>
        <taxon>Nostocales</taxon>
        <taxon>Nostocaceae</taxon>
        <taxon>Anabaena</taxon>
    </lineage>
</organism>
<sequence length="248" mass="29652">MDSQQFFNNELLEKRIETFYGYGNYEGKYWFIGMEEAGGEDFEDINFRINTWEKRGKNEIDDVAEYHEYMGWWDEKIQNTWKGLIRITLSANGKDNIDVEDIRKYQLDQLGRKDKETCLLELLPLPSPSIDNWIYARHSQLPFLSDREIYRNYCIEKRINHISQRIKEHKPKAVVFYGMGYEYYWRKIADIEFTKIEVAKTEDSKKHYFFIGENNQTVFVMAKHSVAFGVTSDYFHYIGKSITTKLTE</sequence>
<evidence type="ECO:0000313" key="1">
    <source>
        <dbReference type="EMBL" id="MBD2694520.1"/>
    </source>
</evidence>
<reference evidence="1 2" key="1">
    <citation type="journal article" date="2020" name="ISME J.">
        <title>Comparative genomics reveals insights into cyanobacterial evolution and habitat adaptation.</title>
        <authorList>
            <person name="Chen M.Y."/>
            <person name="Teng W.K."/>
            <person name="Zhao L."/>
            <person name="Hu C.X."/>
            <person name="Zhou Y.K."/>
            <person name="Han B.P."/>
            <person name="Song L.R."/>
            <person name="Shu W.S."/>
        </authorList>
    </citation>
    <scope>NUCLEOTIDE SEQUENCE [LARGE SCALE GENOMIC DNA]</scope>
    <source>
        <strain evidence="1 2">FACHB-362</strain>
    </source>
</reference>
<keyword evidence="2" id="KW-1185">Reference proteome</keyword>
<dbReference type="RefSeq" id="WP_190908676.1">
    <property type="nucleotide sequence ID" value="NZ_JACJTQ010000050.1"/>
</dbReference>
<gene>
    <name evidence="1" type="ORF">H6G68_22700</name>
</gene>
<evidence type="ECO:0000313" key="2">
    <source>
        <dbReference type="Proteomes" id="UP000660381"/>
    </source>
</evidence>
<protein>
    <submittedName>
        <fullName evidence="1">Uncharacterized protein</fullName>
    </submittedName>
</protein>
<dbReference type="EMBL" id="JACJTQ010000050">
    <property type="protein sequence ID" value="MBD2694520.1"/>
    <property type="molecule type" value="Genomic_DNA"/>
</dbReference>